<name>A0A3S4V6V1_MYCCI</name>
<dbReference type="CDD" id="cd20684">
    <property type="entry name" value="CdiA-CT_Yk_RNaseA-like"/>
    <property type="match status" value="1"/>
</dbReference>
<evidence type="ECO:0000313" key="5">
    <source>
        <dbReference type="Proteomes" id="UP000282551"/>
    </source>
</evidence>
<proteinExistence type="predicted"/>
<dbReference type="InterPro" id="IPR041436">
    <property type="entry name" value="RNAse_A_bac"/>
</dbReference>
<dbReference type="AlphaFoldDB" id="A0A3S4V6V1"/>
<evidence type="ECO:0000256" key="2">
    <source>
        <dbReference type="SAM" id="MobiDB-lite"/>
    </source>
</evidence>
<feature type="region of interest" description="Disordered" evidence="2">
    <location>
        <begin position="176"/>
        <end position="249"/>
    </location>
</feature>
<sequence length="642" mass="65602">MASTATALPTRSQIEAWETAHLSAAARRWTSTAESWDRTFEALHQEALAPGGTQFDGATAAATRQRTLSDKLTVIRIAEDLVAAAAAARTGADSVAVAKTAAVAAIARAEDAGFDVGEDLSLTSRREFTEAEFDAKLAEAQRLAAEIRTAAAGLVQADAGVAAAVTTAVASFAEVSFPEPSPPGDPAVRPVNNEIPKDEPKPAEGDETEPTTGENRPEIPQSLEDLLVPGAAGDAPADESDVADPAQPEDLDDALTSIAGAPVGAPQSVVERLKDQMKGAGKGDPSQDAATYTESPLAAPIVAADPSMVEDQAARVDAARQAVAAAQAELDSAAVQGYVRGPGGGPGRDTTDSLSQALFDARHNLAEQTRILEELGQARTDLGGQPVSIPALPPNADVQAFPPAPSAFAEGSRALSEGSFGLIPDVAHDIEVFRNWGEHSGADQAGVLLDLAGMVPLPGGKAVSEALQQGLDALSTGGRHVDDIPSGAHHSLDSPDGPAVDAPTPQAPDPDYLARLGVEDTAALLEASESAGGHLIERHVAQTPADLAARMEARPSLDAVSTFATKDEAVAAVGATLRQNQSAIETWVADGAADTLVLTAGFDGGAVLTRGAAETVPGSSALVVLKGDGEGNWYVLTGYLEP</sequence>
<keyword evidence="5" id="KW-1185">Reference proteome</keyword>
<dbReference type="RefSeq" id="WP_126332228.1">
    <property type="nucleotide sequence ID" value="NZ_AP022604.1"/>
</dbReference>
<organism evidence="4 5">
    <name type="scientific">Mycolicibacterium chitae</name>
    <name type="common">Mycobacterium chitae</name>
    <dbReference type="NCBI Taxonomy" id="1792"/>
    <lineage>
        <taxon>Bacteria</taxon>
        <taxon>Bacillati</taxon>
        <taxon>Actinomycetota</taxon>
        <taxon>Actinomycetes</taxon>
        <taxon>Mycobacteriales</taxon>
        <taxon>Mycobacteriaceae</taxon>
        <taxon>Mycolicibacterium</taxon>
    </lineage>
</organism>
<gene>
    <name evidence="4" type="ORF">NCTC10485_00429</name>
</gene>
<feature type="domain" description="Bacterial CdiA-CT RNAse A" evidence="3">
    <location>
        <begin position="533"/>
        <end position="639"/>
    </location>
</feature>
<evidence type="ECO:0000259" key="3">
    <source>
        <dbReference type="Pfam" id="PF18431"/>
    </source>
</evidence>
<feature type="coiled-coil region" evidence="1">
    <location>
        <begin position="309"/>
        <end position="336"/>
    </location>
</feature>
<dbReference type="EMBL" id="LR134355">
    <property type="protein sequence ID" value="VEG45122.1"/>
    <property type="molecule type" value="Genomic_DNA"/>
</dbReference>
<feature type="compositionally biased region" description="Basic and acidic residues" evidence="2">
    <location>
        <begin position="195"/>
        <end position="204"/>
    </location>
</feature>
<dbReference type="Proteomes" id="UP000282551">
    <property type="component" value="Chromosome"/>
</dbReference>
<protein>
    <submittedName>
        <fullName evidence="4">Putative conserved membrane protein</fullName>
    </submittedName>
</protein>
<dbReference type="Pfam" id="PF18431">
    <property type="entry name" value="RNAse_A_bac"/>
    <property type="match status" value="1"/>
</dbReference>
<evidence type="ECO:0000313" key="4">
    <source>
        <dbReference type="EMBL" id="VEG45122.1"/>
    </source>
</evidence>
<reference evidence="4 5" key="1">
    <citation type="submission" date="2018-12" db="EMBL/GenBank/DDBJ databases">
        <authorList>
            <consortium name="Pathogen Informatics"/>
        </authorList>
    </citation>
    <scope>NUCLEOTIDE SEQUENCE [LARGE SCALE GENOMIC DNA]</scope>
    <source>
        <strain evidence="4 5">NCTC10485</strain>
    </source>
</reference>
<keyword evidence="1" id="KW-0175">Coiled coil</keyword>
<feature type="compositionally biased region" description="Acidic residues" evidence="2">
    <location>
        <begin position="236"/>
        <end position="249"/>
    </location>
</feature>
<accession>A0A3S4V6V1</accession>
<feature type="region of interest" description="Disordered" evidence="2">
    <location>
        <begin position="475"/>
        <end position="510"/>
    </location>
</feature>
<dbReference type="OrthoDB" id="4964680at2"/>
<evidence type="ECO:0000256" key="1">
    <source>
        <dbReference type="SAM" id="Coils"/>
    </source>
</evidence>